<evidence type="ECO:0000256" key="3">
    <source>
        <dbReference type="ARBA" id="ARBA00022692"/>
    </source>
</evidence>
<gene>
    <name evidence="7" type="ORF">J4H91_00505</name>
</gene>
<feature type="transmembrane region" description="Helical" evidence="6">
    <location>
        <begin position="277"/>
        <end position="296"/>
    </location>
</feature>
<keyword evidence="4 6" id="KW-1133">Transmembrane helix</keyword>
<dbReference type="AlphaFoldDB" id="A0A939LT14"/>
<feature type="transmembrane region" description="Helical" evidence="6">
    <location>
        <begin position="219"/>
        <end position="240"/>
    </location>
</feature>
<dbReference type="GO" id="GO:0022857">
    <property type="term" value="F:transmembrane transporter activity"/>
    <property type="evidence" value="ECO:0007669"/>
    <property type="project" value="InterPro"/>
</dbReference>
<feature type="transmembrane region" description="Helical" evidence="6">
    <location>
        <begin position="108"/>
        <end position="127"/>
    </location>
</feature>
<feature type="transmembrane region" description="Helical" evidence="6">
    <location>
        <begin position="60"/>
        <end position="78"/>
    </location>
</feature>
<feature type="transmembrane region" description="Helical" evidence="6">
    <location>
        <begin position="132"/>
        <end position="149"/>
    </location>
</feature>
<protein>
    <submittedName>
        <fullName evidence="7">ABC transporter permease</fullName>
    </submittedName>
</protein>
<evidence type="ECO:0000313" key="8">
    <source>
        <dbReference type="Proteomes" id="UP000664398"/>
    </source>
</evidence>
<keyword evidence="8" id="KW-1185">Reference proteome</keyword>
<evidence type="ECO:0000256" key="1">
    <source>
        <dbReference type="ARBA" id="ARBA00004651"/>
    </source>
</evidence>
<dbReference type="RefSeq" id="WP_208044289.1">
    <property type="nucleotide sequence ID" value="NZ_JAGDYL010000001.1"/>
</dbReference>
<organism evidence="7 8">
    <name type="scientific">Leucobacter ruminantium</name>
    <dbReference type="NCBI Taxonomy" id="1289170"/>
    <lineage>
        <taxon>Bacteria</taxon>
        <taxon>Bacillati</taxon>
        <taxon>Actinomycetota</taxon>
        <taxon>Actinomycetes</taxon>
        <taxon>Micrococcales</taxon>
        <taxon>Microbacteriaceae</taxon>
        <taxon>Leucobacter</taxon>
    </lineage>
</organism>
<keyword evidence="2" id="KW-1003">Cell membrane</keyword>
<comment type="subcellular location">
    <subcellularLocation>
        <location evidence="1">Cell membrane</location>
        <topology evidence="1">Multi-pass membrane protein</topology>
    </subcellularLocation>
</comment>
<dbReference type="Pfam" id="PF02653">
    <property type="entry name" value="BPD_transp_2"/>
    <property type="match status" value="1"/>
</dbReference>
<dbReference type="PANTHER" id="PTHR32196:SF72">
    <property type="entry name" value="RIBOSE IMPORT PERMEASE PROTEIN RBSC"/>
    <property type="match status" value="1"/>
</dbReference>
<dbReference type="PANTHER" id="PTHR32196">
    <property type="entry name" value="ABC TRANSPORTER PERMEASE PROTEIN YPHD-RELATED-RELATED"/>
    <property type="match status" value="1"/>
</dbReference>
<dbReference type="CDD" id="cd06579">
    <property type="entry name" value="TM_PBP1_transp_AraH_like"/>
    <property type="match status" value="1"/>
</dbReference>
<evidence type="ECO:0000256" key="4">
    <source>
        <dbReference type="ARBA" id="ARBA00022989"/>
    </source>
</evidence>
<reference evidence="7" key="1">
    <citation type="submission" date="2021-03" db="EMBL/GenBank/DDBJ databases">
        <title>Leucobacter chromiisoli sp. nov., isolated from chromium-containing soil of chemical plant.</title>
        <authorList>
            <person name="Xu Z."/>
        </authorList>
    </citation>
    <scope>NUCLEOTIDE SEQUENCE</scope>
    <source>
        <strain evidence="7">A2</strain>
    </source>
</reference>
<feature type="transmembrane region" description="Helical" evidence="6">
    <location>
        <begin position="302"/>
        <end position="322"/>
    </location>
</feature>
<comment type="caution">
    <text evidence="7">The sequence shown here is derived from an EMBL/GenBank/DDBJ whole genome shotgun (WGS) entry which is preliminary data.</text>
</comment>
<feature type="transmembrane region" description="Helical" evidence="6">
    <location>
        <begin position="252"/>
        <end position="270"/>
    </location>
</feature>
<dbReference type="InterPro" id="IPR001851">
    <property type="entry name" value="ABC_transp_permease"/>
</dbReference>
<name>A0A939LT14_9MICO</name>
<keyword evidence="5 6" id="KW-0472">Membrane</keyword>
<dbReference type="GO" id="GO:0005886">
    <property type="term" value="C:plasma membrane"/>
    <property type="evidence" value="ECO:0007669"/>
    <property type="project" value="UniProtKB-SubCell"/>
</dbReference>
<dbReference type="Proteomes" id="UP000664398">
    <property type="component" value="Unassembled WGS sequence"/>
</dbReference>
<sequence>MTTSAASHSAPRGWKALRARLDMQLVILVIATLALMVFFATQSPVFFRGDNLLSILNQNAATFVVAAAAGLLLMAGYIDMSVGSTMSLAGVCAAFVFIDHGLLPGVLVGIAVGIAVGVFNGVLVGYIGMSPIVVTLGGLAAFRGLAQLLSPGSLYGLPQEVLSLGNGKFLGISYLVWTAAVVCAVLYFVASRLPAGKHTLAIGANQRAAFLTGIPVKRFVFLLYVLIGATVGIAAVLQVARLGSAPSGTLGIGFEVSILTAVLLGGIPFTGGRGSMFGVLLGVWLIAVLNNGLSLMNVPPEASGIITGLVLILAAATSLTGFQRRRKKSRRLTLNTAAIKQIQGE</sequence>
<dbReference type="EMBL" id="JAGDYL010000001">
    <property type="protein sequence ID" value="MBO1803801.1"/>
    <property type="molecule type" value="Genomic_DNA"/>
</dbReference>
<evidence type="ECO:0000256" key="5">
    <source>
        <dbReference type="ARBA" id="ARBA00023136"/>
    </source>
</evidence>
<proteinExistence type="predicted"/>
<keyword evidence="3 6" id="KW-0812">Transmembrane</keyword>
<accession>A0A939LT14</accession>
<evidence type="ECO:0000256" key="2">
    <source>
        <dbReference type="ARBA" id="ARBA00022475"/>
    </source>
</evidence>
<feature type="transmembrane region" description="Helical" evidence="6">
    <location>
        <begin position="21"/>
        <end position="40"/>
    </location>
</feature>
<evidence type="ECO:0000313" key="7">
    <source>
        <dbReference type="EMBL" id="MBO1803801.1"/>
    </source>
</evidence>
<feature type="transmembrane region" description="Helical" evidence="6">
    <location>
        <begin position="169"/>
        <end position="190"/>
    </location>
</feature>
<evidence type="ECO:0000256" key="6">
    <source>
        <dbReference type="SAM" id="Phobius"/>
    </source>
</evidence>